<proteinExistence type="predicted"/>
<evidence type="ECO:0008006" key="3">
    <source>
        <dbReference type="Google" id="ProtNLM"/>
    </source>
</evidence>
<accession>A0ABU9HUY0</accession>
<evidence type="ECO:0000313" key="1">
    <source>
        <dbReference type="EMBL" id="MEL1243965.1"/>
    </source>
</evidence>
<dbReference type="EMBL" id="JBBYHR010000003">
    <property type="protein sequence ID" value="MEL1243965.1"/>
    <property type="molecule type" value="Genomic_DNA"/>
</dbReference>
<reference evidence="1 2" key="1">
    <citation type="submission" date="2024-04" db="EMBL/GenBank/DDBJ databases">
        <title>Flavobacterium sp. DGU11 16S ribosomal RNA gene Genome sequencing and assembly.</title>
        <authorList>
            <person name="Park S."/>
        </authorList>
    </citation>
    <scope>NUCLEOTIDE SEQUENCE [LARGE SCALE GENOMIC DNA]</scope>
    <source>
        <strain evidence="1 2">DGU11</strain>
    </source>
</reference>
<organism evidence="1 2">
    <name type="scientific">Flavobacterium arundinis</name>
    <dbReference type="NCBI Taxonomy" id="3139143"/>
    <lineage>
        <taxon>Bacteria</taxon>
        <taxon>Pseudomonadati</taxon>
        <taxon>Bacteroidota</taxon>
        <taxon>Flavobacteriia</taxon>
        <taxon>Flavobacteriales</taxon>
        <taxon>Flavobacteriaceae</taxon>
        <taxon>Flavobacterium</taxon>
    </lineage>
</organism>
<protein>
    <recommendedName>
        <fullName evidence="3">Addiction module component, TIGR02574 family</fullName>
    </recommendedName>
</protein>
<dbReference type="RefSeq" id="WP_341696277.1">
    <property type="nucleotide sequence ID" value="NZ_JBBYHR010000003.1"/>
</dbReference>
<name>A0ABU9HUY0_9FLAO</name>
<keyword evidence="2" id="KW-1185">Reference proteome</keyword>
<sequence length="76" mass="8844">MNITKEKERLKIAIDKVEDPEILDRISQILSGSERISLTDEQLAIVRESKEEYLRDPSTGMSLEDFEAHMKKKYGF</sequence>
<dbReference type="Proteomes" id="UP001464555">
    <property type="component" value="Unassembled WGS sequence"/>
</dbReference>
<evidence type="ECO:0000313" key="2">
    <source>
        <dbReference type="Proteomes" id="UP001464555"/>
    </source>
</evidence>
<gene>
    <name evidence="1" type="ORF">AAEO56_06790</name>
</gene>
<comment type="caution">
    <text evidence="1">The sequence shown here is derived from an EMBL/GenBank/DDBJ whole genome shotgun (WGS) entry which is preliminary data.</text>
</comment>